<evidence type="ECO:0000313" key="3">
    <source>
        <dbReference type="Proteomes" id="UP000030652"/>
    </source>
</evidence>
<accession>A0A0B0EK71</accession>
<feature type="transmembrane region" description="Helical" evidence="1">
    <location>
        <begin position="7"/>
        <end position="29"/>
    </location>
</feature>
<keyword evidence="1" id="KW-1133">Transmembrane helix</keyword>
<evidence type="ECO:0000313" key="2">
    <source>
        <dbReference type="EMBL" id="KHE92979.1"/>
    </source>
</evidence>
<gene>
    <name evidence="2" type="ORF">SCABRO_01368</name>
</gene>
<protein>
    <submittedName>
        <fullName evidence="2">Uncharacterized protein</fullName>
    </submittedName>
</protein>
<dbReference type="AlphaFoldDB" id="A0A0B0EK71"/>
<dbReference type="PATRIC" id="fig|237368.3.peg.1497"/>
<dbReference type="EMBL" id="JRYO01000085">
    <property type="protein sequence ID" value="KHE92979.1"/>
    <property type="molecule type" value="Genomic_DNA"/>
</dbReference>
<organism evidence="2 3">
    <name type="scientific">Candidatus Scalindua brodae</name>
    <dbReference type="NCBI Taxonomy" id="237368"/>
    <lineage>
        <taxon>Bacteria</taxon>
        <taxon>Pseudomonadati</taxon>
        <taxon>Planctomycetota</taxon>
        <taxon>Candidatus Brocadiia</taxon>
        <taxon>Candidatus Brocadiales</taxon>
        <taxon>Candidatus Scalinduaceae</taxon>
        <taxon>Candidatus Scalindua</taxon>
    </lineage>
</organism>
<keyword evidence="1" id="KW-0472">Membrane</keyword>
<reference evidence="2 3" key="1">
    <citation type="submission" date="2014-10" db="EMBL/GenBank/DDBJ databases">
        <title>Draft genome of anammox bacterium scalindua brodae, obtained using differential coverage binning of sequence data from two enrichment reactors.</title>
        <authorList>
            <person name="Speth D.R."/>
            <person name="Russ L."/>
            <person name="Kartal B."/>
            <person name="Op den Camp H.J."/>
            <person name="Dutilh B.E."/>
            <person name="Jetten M.S."/>
        </authorList>
    </citation>
    <scope>NUCLEOTIDE SEQUENCE [LARGE SCALE GENOMIC DNA]</scope>
    <source>
        <strain evidence="2">RU1</strain>
    </source>
</reference>
<name>A0A0B0EK71_9BACT</name>
<comment type="caution">
    <text evidence="2">The sequence shown here is derived from an EMBL/GenBank/DDBJ whole genome shotgun (WGS) entry which is preliminary data.</text>
</comment>
<evidence type="ECO:0000256" key="1">
    <source>
        <dbReference type="SAM" id="Phobius"/>
    </source>
</evidence>
<dbReference type="Proteomes" id="UP000030652">
    <property type="component" value="Unassembled WGS sequence"/>
</dbReference>
<sequence>MKRLNWYIMLGAILLALSVSFYVLHYLIFKDVHHIFIFLIGDIAFVFIEVLMVTLIIHRVFEDREKKALQKHMNIFIGAFFSEVGIKLLELLSKWDPHIERIQQGLVVEGDTAEQKFARVCRCLKNHDFDIEREKSDWETLKAFLVAKKDYLLRLLENPNLLEHESFTDLLWAVFHMEEEFEARRDFDCLPNEDHEHLHDDAKRVYGQLAMQWLKYMEHLIGNYPYLFSLSMRTNPFDPSATPIVRKSQ</sequence>
<keyword evidence="1" id="KW-0812">Transmembrane</keyword>
<feature type="transmembrane region" description="Helical" evidence="1">
    <location>
        <begin position="35"/>
        <end position="57"/>
    </location>
</feature>
<proteinExistence type="predicted"/>
<dbReference type="eggNOG" id="ENOG5030AIC">
    <property type="taxonomic scope" value="Bacteria"/>
</dbReference>